<keyword evidence="1" id="KW-0813">Transport</keyword>
<dbReference type="GO" id="GO:0005524">
    <property type="term" value="F:ATP binding"/>
    <property type="evidence" value="ECO:0007669"/>
    <property type="project" value="UniProtKB-KW"/>
</dbReference>
<dbReference type="PROSITE" id="PS00211">
    <property type="entry name" value="ABC_TRANSPORTER_1"/>
    <property type="match status" value="1"/>
</dbReference>
<dbReference type="InterPro" id="IPR027417">
    <property type="entry name" value="P-loop_NTPase"/>
</dbReference>
<dbReference type="Pfam" id="PF00005">
    <property type="entry name" value="ABC_tran"/>
    <property type="match status" value="1"/>
</dbReference>
<dbReference type="InterPro" id="IPR003593">
    <property type="entry name" value="AAA+_ATPase"/>
</dbReference>
<evidence type="ECO:0000256" key="3">
    <source>
        <dbReference type="ARBA" id="ARBA00022840"/>
    </source>
</evidence>
<keyword evidence="3 5" id="KW-0067">ATP-binding</keyword>
<dbReference type="PANTHER" id="PTHR24220:SF86">
    <property type="entry name" value="ABC TRANSPORTER ABCH.1"/>
    <property type="match status" value="1"/>
</dbReference>
<reference evidence="5" key="1">
    <citation type="submission" date="2022-09" db="EMBL/GenBank/DDBJ databases">
        <title>Actin cytoskeleton and complex cell architecture in an #Asgard archaeon.</title>
        <authorList>
            <person name="Ponce Toledo R.I."/>
            <person name="Schleper C."/>
            <person name="Rodrigues Oliveira T."/>
            <person name="Wollweber F."/>
            <person name="Xu J."/>
            <person name="Rittmann S."/>
            <person name="Klingl A."/>
            <person name="Pilhofer M."/>
        </authorList>
    </citation>
    <scope>NUCLEOTIDE SEQUENCE</scope>
    <source>
        <strain evidence="5">B-35</strain>
    </source>
</reference>
<gene>
    <name evidence="5" type="ORF">NEF87_004160</name>
</gene>
<keyword evidence="6" id="KW-1185">Reference proteome</keyword>
<accession>A0ABY6HWG8</accession>
<dbReference type="InterPro" id="IPR003439">
    <property type="entry name" value="ABC_transporter-like_ATP-bd"/>
</dbReference>
<dbReference type="Gene3D" id="3.40.50.300">
    <property type="entry name" value="P-loop containing nucleotide triphosphate hydrolases"/>
    <property type="match status" value="1"/>
</dbReference>
<evidence type="ECO:0000256" key="2">
    <source>
        <dbReference type="ARBA" id="ARBA00022741"/>
    </source>
</evidence>
<dbReference type="GO" id="GO:0016491">
    <property type="term" value="F:oxidoreductase activity"/>
    <property type="evidence" value="ECO:0007669"/>
    <property type="project" value="UniProtKB-KW"/>
</dbReference>
<dbReference type="SUPFAM" id="SSF52540">
    <property type="entry name" value="P-loop containing nucleoside triphosphate hydrolases"/>
    <property type="match status" value="1"/>
</dbReference>
<evidence type="ECO:0000313" key="6">
    <source>
        <dbReference type="Proteomes" id="UP001208689"/>
    </source>
</evidence>
<keyword evidence="5" id="KW-0560">Oxidoreductase</keyword>
<sequence length="342" mass="38381">MVIKKPISKTDDISTINTPYKILVEGVHKTYLLGATAVPALRGIDLKIKPGEFTGLMGPSGCGKTTLLNLIGGLDYPTRGKIYLDGQDMSRLNENQLADLRRDKIGYVFQFYNLLPLLSALENVMIPLHFQGTLSKRARKRKAMELLKLVKLDERAHHTPSELSGGEQQRVAIARAFANDPSIVMLDEPTGDLDSKTGIEILNLLRDLNRKGATFIAATHDAAVSEYCTRIVHIRDGKIVKGLEVSGLKETEEMRSARLDLQAKYKEKCEVEILKTVRESIKDHNYEIRFSKIREQINPDIISNLPLHFDDLMAELVEKEDIKGKINSGVLYISKERSNLDD</sequence>
<dbReference type="InterPro" id="IPR017911">
    <property type="entry name" value="MacB-like_ATP-bd"/>
</dbReference>
<name>A0ABY6HWG8_9ARCH</name>
<protein>
    <submittedName>
        <fullName evidence="5">Vitamin B12 import ATP-binding protein BtuD</fullName>
    </submittedName>
</protein>
<dbReference type="CDD" id="cd03255">
    <property type="entry name" value="ABC_MJ0796_LolCDE_FtsE"/>
    <property type="match status" value="1"/>
</dbReference>
<dbReference type="SMART" id="SM00382">
    <property type="entry name" value="AAA"/>
    <property type="match status" value="1"/>
</dbReference>
<dbReference type="Proteomes" id="UP001208689">
    <property type="component" value="Chromosome"/>
</dbReference>
<keyword evidence="2" id="KW-0547">Nucleotide-binding</keyword>
<dbReference type="EMBL" id="CP104013">
    <property type="protein sequence ID" value="UYP47875.1"/>
    <property type="molecule type" value="Genomic_DNA"/>
</dbReference>
<dbReference type="PANTHER" id="PTHR24220">
    <property type="entry name" value="IMPORT ATP-BINDING PROTEIN"/>
    <property type="match status" value="1"/>
</dbReference>
<dbReference type="InterPro" id="IPR017871">
    <property type="entry name" value="ABC_transporter-like_CS"/>
</dbReference>
<dbReference type="PROSITE" id="PS50893">
    <property type="entry name" value="ABC_TRANSPORTER_2"/>
    <property type="match status" value="1"/>
</dbReference>
<evidence type="ECO:0000256" key="1">
    <source>
        <dbReference type="ARBA" id="ARBA00022448"/>
    </source>
</evidence>
<proteinExistence type="predicted"/>
<feature type="domain" description="ABC transporter" evidence="4">
    <location>
        <begin position="22"/>
        <end position="261"/>
    </location>
</feature>
<dbReference type="InterPro" id="IPR015854">
    <property type="entry name" value="ABC_transpr_LolD-like"/>
</dbReference>
<evidence type="ECO:0000313" key="5">
    <source>
        <dbReference type="EMBL" id="UYP47875.1"/>
    </source>
</evidence>
<evidence type="ECO:0000259" key="4">
    <source>
        <dbReference type="PROSITE" id="PS50893"/>
    </source>
</evidence>
<organism evidence="5 6">
    <name type="scientific">Candidatus Lokiarchaeum ossiferum</name>
    <dbReference type="NCBI Taxonomy" id="2951803"/>
    <lineage>
        <taxon>Archaea</taxon>
        <taxon>Promethearchaeati</taxon>
        <taxon>Promethearchaeota</taxon>
        <taxon>Promethearchaeia</taxon>
        <taxon>Promethearchaeales</taxon>
        <taxon>Promethearchaeaceae</taxon>
        <taxon>Candidatus Lokiarchaeum</taxon>
    </lineage>
</organism>